<proteinExistence type="predicted"/>
<dbReference type="Proteomes" id="UP000663760">
    <property type="component" value="Chromosome 11"/>
</dbReference>
<reference evidence="1" key="1">
    <citation type="submission" date="2020-02" db="EMBL/GenBank/DDBJ databases">
        <authorList>
            <person name="Scholz U."/>
            <person name="Mascher M."/>
            <person name="Fiebig A."/>
        </authorList>
    </citation>
    <scope>NUCLEOTIDE SEQUENCE</scope>
</reference>
<dbReference type="AlphaFoldDB" id="A0A7I8L5N4"/>
<dbReference type="EMBL" id="LR746274">
    <property type="protein sequence ID" value="CAA7405102.1"/>
    <property type="molecule type" value="Genomic_DNA"/>
</dbReference>
<accession>A0A7I8L5N4</accession>
<sequence length="84" mass="9560">MSWSSSGEGLTSYTCVSLLYHVLVANWLWSKEHHTHIDYLECIKIILDQVSLGLRLTHNEIIILWRVNQALKLSSSSKGFAGFL</sequence>
<keyword evidence="2" id="KW-1185">Reference proteome</keyword>
<evidence type="ECO:0000313" key="1">
    <source>
        <dbReference type="EMBL" id="CAA7405102.1"/>
    </source>
</evidence>
<gene>
    <name evidence="1" type="ORF">SI8410_11015780</name>
</gene>
<protein>
    <submittedName>
        <fullName evidence="1">Uncharacterized protein</fullName>
    </submittedName>
</protein>
<name>A0A7I8L5N4_SPIIN</name>
<organism evidence="1 2">
    <name type="scientific">Spirodela intermedia</name>
    <name type="common">Intermediate duckweed</name>
    <dbReference type="NCBI Taxonomy" id="51605"/>
    <lineage>
        <taxon>Eukaryota</taxon>
        <taxon>Viridiplantae</taxon>
        <taxon>Streptophyta</taxon>
        <taxon>Embryophyta</taxon>
        <taxon>Tracheophyta</taxon>
        <taxon>Spermatophyta</taxon>
        <taxon>Magnoliopsida</taxon>
        <taxon>Liliopsida</taxon>
        <taxon>Araceae</taxon>
        <taxon>Lemnoideae</taxon>
        <taxon>Spirodela</taxon>
    </lineage>
</organism>
<evidence type="ECO:0000313" key="2">
    <source>
        <dbReference type="Proteomes" id="UP000663760"/>
    </source>
</evidence>